<evidence type="ECO:0000313" key="1">
    <source>
        <dbReference type="EMBL" id="CAI5722087.1"/>
    </source>
</evidence>
<reference evidence="1" key="1">
    <citation type="submission" date="2022-12" db="EMBL/GenBank/DDBJ databases">
        <authorList>
            <person name="Webb A."/>
        </authorList>
    </citation>
    <scope>NUCLEOTIDE SEQUENCE</scope>
    <source>
        <strain evidence="1">Pf2</strain>
    </source>
</reference>
<protein>
    <submittedName>
        <fullName evidence="1">Uncharacterized protein</fullName>
    </submittedName>
</protein>
<gene>
    <name evidence="1" type="ORF">PFR002_LOCUS4358</name>
</gene>
<dbReference type="EMBL" id="CANTFK010000666">
    <property type="protein sequence ID" value="CAI5722087.1"/>
    <property type="molecule type" value="Genomic_DNA"/>
</dbReference>
<name>A0AAV0THN6_9STRA</name>
<evidence type="ECO:0000313" key="2">
    <source>
        <dbReference type="Proteomes" id="UP001159659"/>
    </source>
</evidence>
<comment type="caution">
    <text evidence="1">The sequence shown here is derived from an EMBL/GenBank/DDBJ whole genome shotgun (WGS) entry which is preliminary data.</text>
</comment>
<accession>A0AAV0THN6</accession>
<proteinExistence type="predicted"/>
<organism evidence="1 2">
    <name type="scientific">Peronospora farinosa</name>
    <dbReference type="NCBI Taxonomy" id="134698"/>
    <lineage>
        <taxon>Eukaryota</taxon>
        <taxon>Sar</taxon>
        <taxon>Stramenopiles</taxon>
        <taxon>Oomycota</taxon>
        <taxon>Peronosporomycetes</taxon>
        <taxon>Peronosporales</taxon>
        <taxon>Peronosporaceae</taxon>
        <taxon>Peronospora</taxon>
    </lineage>
</organism>
<sequence length="94" mass="10224">MSPWIAIPGPTSAIIVNNRTQVEIVDVSEPEETRNKDQQMVHMTLQVLTIALSACKESVEIADAAGILSLYKIYGTLSFGHSVCALYQVATSEE</sequence>
<dbReference type="AlphaFoldDB" id="A0AAV0THN6"/>
<dbReference type="Proteomes" id="UP001159659">
    <property type="component" value="Unassembled WGS sequence"/>
</dbReference>